<reference evidence="2" key="1">
    <citation type="journal article" date="2020" name="Nature">
        <title>Giant virus diversity and host interactions through global metagenomics.</title>
        <authorList>
            <person name="Schulz F."/>
            <person name="Roux S."/>
            <person name="Paez-Espino D."/>
            <person name="Jungbluth S."/>
            <person name="Walsh D.A."/>
            <person name="Denef V.J."/>
            <person name="McMahon K.D."/>
            <person name="Konstantinidis K.T."/>
            <person name="Eloe-Fadrosh E.A."/>
            <person name="Kyrpides N.C."/>
            <person name="Woyke T."/>
        </authorList>
    </citation>
    <scope>NUCLEOTIDE SEQUENCE</scope>
    <source>
        <strain evidence="2">GVMAG-M-3300023174-137</strain>
    </source>
</reference>
<protein>
    <submittedName>
        <fullName evidence="2">Uncharacterized protein</fullName>
    </submittedName>
</protein>
<feature type="transmembrane region" description="Helical" evidence="1">
    <location>
        <begin position="193"/>
        <end position="212"/>
    </location>
</feature>
<sequence length="215" mass="23946">MSVPHSIIDRCDAVLTQGDADVPVITPFLPVAGLRHDENGKLSADSINTILDGMKSLGVVIDTDDKRYGVIQEAKYVLCKLNAQYEFMLNSLLSSISRSEKVDPDLISKLQTKNKNMQDVLSISRHVLEMDLNPVKEGFISSPSTHSNILEEFQTFTNTLQADSAQLKAEKYDDIRKHSIEISGDAARYASRFMEIFSFLNITAFGILLYIVSVN</sequence>
<dbReference type="AlphaFoldDB" id="A0A6C0DF00"/>
<name>A0A6C0DF00_9ZZZZ</name>
<keyword evidence="1" id="KW-0472">Membrane</keyword>
<dbReference type="EMBL" id="MN739580">
    <property type="protein sequence ID" value="QHT14155.1"/>
    <property type="molecule type" value="Genomic_DNA"/>
</dbReference>
<evidence type="ECO:0000256" key="1">
    <source>
        <dbReference type="SAM" id="Phobius"/>
    </source>
</evidence>
<evidence type="ECO:0000313" key="2">
    <source>
        <dbReference type="EMBL" id="QHT14155.1"/>
    </source>
</evidence>
<proteinExistence type="predicted"/>
<organism evidence="2">
    <name type="scientific">viral metagenome</name>
    <dbReference type="NCBI Taxonomy" id="1070528"/>
    <lineage>
        <taxon>unclassified sequences</taxon>
        <taxon>metagenomes</taxon>
        <taxon>organismal metagenomes</taxon>
    </lineage>
</organism>
<keyword evidence="1" id="KW-0812">Transmembrane</keyword>
<accession>A0A6C0DF00</accession>
<keyword evidence="1" id="KW-1133">Transmembrane helix</keyword>